<comment type="cofactor">
    <cofactor evidence="1">
        <name>heme b</name>
        <dbReference type="ChEBI" id="CHEBI:60344"/>
    </cofactor>
</comment>
<feature type="transmembrane region" description="Helical" evidence="13">
    <location>
        <begin position="28"/>
        <end position="48"/>
    </location>
</feature>
<keyword evidence="11 13" id="KW-0472">Membrane</keyword>
<keyword evidence="8" id="KW-0249">Electron transport</keyword>
<organism evidence="15 16">
    <name type="scientific">Rhodovulum sulfidophilum</name>
    <name type="common">Rhodobacter sulfidophilus</name>
    <dbReference type="NCBI Taxonomy" id="35806"/>
    <lineage>
        <taxon>Bacteria</taxon>
        <taxon>Pseudomonadati</taxon>
        <taxon>Pseudomonadota</taxon>
        <taxon>Alphaproteobacteria</taxon>
        <taxon>Rhodobacterales</taxon>
        <taxon>Paracoccaceae</taxon>
        <taxon>Rhodovulum</taxon>
    </lineage>
</organism>
<dbReference type="PANTHER" id="PTHR30529:SF3">
    <property type="entry name" value="CYTOCHROME B561 HOMOLOG 1"/>
    <property type="match status" value="1"/>
</dbReference>
<keyword evidence="5" id="KW-0349">Heme</keyword>
<dbReference type="PATRIC" id="fig|35806.4.peg.973"/>
<keyword evidence="3" id="KW-0813">Transport</keyword>
<protein>
    <submittedName>
        <fullName evidence="15">Cytochrome B561</fullName>
    </submittedName>
</protein>
<keyword evidence="7" id="KW-0479">Metal-binding</keyword>
<comment type="similarity">
    <text evidence="12">Belongs to the cytochrome b561 family.</text>
</comment>
<dbReference type="InterPro" id="IPR052168">
    <property type="entry name" value="Cytochrome_b561_oxidase"/>
</dbReference>
<dbReference type="EMBL" id="AP014800">
    <property type="protein sequence ID" value="BAQ68118.1"/>
    <property type="molecule type" value="Genomic_DNA"/>
</dbReference>
<accession>A0A0D6AYY0</accession>
<evidence type="ECO:0000256" key="9">
    <source>
        <dbReference type="ARBA" id="ARBA00022989"/>
    </source>
</evidence>
<keyword evidence="6 13" id="KW-0812">Transmembrane</keyword>
<dbReference type="KEGG" id="rsu:NHU_00953"/>
<feature type="transmembrane region" description="Helical" evidence="13">
    <location>
        <begin position="112"/>
        <end position="131"/>
    </location>
</feature>
<dbReference type="GO" id="GO:0009055">
    <property type="term" value="F:electron transfer activity"/>
    <property type="evidence" value="ECO:0007669"/>
    <property type="project" value="InterPro"/>
</dbReference>
<dbReference type="eggNOG" id="COG3038">
    <property type="taxonomic scope" value="Bacteria"/>
</dbReference>
<dbReference type="Proteomes" id="UP000064912">
    <property type="component" value="Chromosome"/>
</dbReference>
<reference evidence="15 16" key="1">
    <citation type="submission" date="2015-02" db="EMBL/GenBank/DDBJ databases">
        <title>Genome sequene of Rhodovulum sulfidophilum DSM 2351.</title>
        <authorList>
            <person name="Nagao N."/>
        </authorList>
    </citation>
    <scope>NUCLEOTIDE SEQUENCE [LARGE SCALE GENOMIC DNA]</scope>
    <source>
        <strain evidence="15 16">DSM 2351</strain>
    </source>
</reference>
<dbReference type="GO" id="GO:0022904">
    <property type="term" value="P:respiratory electron transport chain"/>
    <property type="evidence" value="ECO:0007669"/>
    <property type="project" value="InterPro"/>
</dbReference>
<dbReference type="InterPro" id="IPR016174">
    <property type="entry name" value="Di-haem_cyt_TM"/>
</dbReference>
<dbReference type="SUPFAM" id="SSF81342">
    <property type="entry name" value="Transmembrane di-heme cytochromes"/>
    <property type="match status" value="1"/>
</dbReference>
<gene>
    <name evidence="15" type="ORF">NHU_00953</name>
</gene>
<evidence type="ECO:0000256" key="11">
    <source>
        <dbReference type="ARBA" id="ARBA00023136"/>
    </source>
</evidence>
<proteinExistence type="inferred from homology"/>
<evidence type="ECO:0000313" key="15">
    <source>
        <dbReference type="EMBL" id="BAQ68118.1"/>
    </source>
</evidence>
<evidence type="ECO:0000256" key="6">
    <source>
        <dbReference type="ARBA" id="ARBA00022692"/>
    </source>
</evidence>
<evidence type="ECO:0000256" key="2">
    <source>
        <dbReference type="ARBA" id="ARBA00004651"/>
    </source>
</evidence>
<name>A0A0D6AYY0_RHOSU</name>
<comment type="subcellular location">
    <subcellularLocation>
        <location evidence="2">Cell membrane</location>
        <topology evidence="2">Multi-pass membrane protein</topology>
    </subcellularLocation>
</comment>
<evidence type="ECO:0000256" key="13">
    <source>
        <dbReference type="SAM" id="Phobius"/>
    </source>
</evidence>
<feature type="transmembrane region" description="Helical" evidence="13">
    <location>
        <begin position="60"/>
        <end position="82"/>
    </location>
</feature>
<keyword evidence="4" id="KW-1003">Cell membrane</keyword>
<evidence type="ECO:0000256" key="4">
    <source>
        <dbReference type="ARBA" id="ARBA00022475"/>
    </source>
</evidence>
<dbReference type="GO" id="GO:0046872">
    <property type="term" value="F:metal ion binding"/>
    <property type="evidence" value="ECO:0007669"/>
    <property type="project" value="UniProtKB-KW"/>
</dbReference>
<evidence type="ECO:0000256" key="10">
    <source>
        <dbReference type="ARBA" id="ARBA00023004"/>
    </source>
</evidence>
<sequence length="174" mass="18848">MSDTKASPPATEDGARAAPETYSFRQKLAHWGVVVLVAAQFLVFDAIGRDFGRGMKTGDWVYSPTATGHILFGLAILALMVWRLKLRRDEGGPALPAAEPGWAATLARLTHAAFYLLLLAMPVVGAVAWFLQSGNAAEMHEAAANLLIALIAIHVAAVALHKFRWRSNILSRMM</sequence>
<evidence type="ECO:0000256" key="12">
    <source>
        <dbReference type="ARBA" id="ARBA00037975"/>
    </source>
</evidence>
<evidence type="ECO:0000256" key="7">
    <source>
        <dbReference type="ARBA" id="ARBA00022723"/>
    </source>
</evidence>
<dbReference type="PANTHER" id="PTHR30529">
    <property type="entry name" value="CYTOCHROME B561"/>
    <property type="match status" value="1"/>
</dbReference>
<dbReference type="AlphaFoldDB" id="A0A0D6AYY0"/>
<keyword evidence="9 13" id="KW-1133">Transmembrane helix</keyword>
<evidence type="ECO:0000256" key="1">
    <source>
        <dbReference type="ARBA" id="ARBA00001970"/>
    </source>
</evidence>
<dbReference type="GO" id="GO:0020037">
    <property type="term" value="F:heme binding"/>
    <property type="evidence" value="ECO:0007669"/>
    <property type="project" value="TreeGrafter"/>
</dbReference>
<evidence type="ECO:0000256" key="5">
    <source>
        <dbReference type="ARBA" id="ARBA00022617"/>
    </source>
</evidence>
<evidence type="ECO:0000256" key="8">
    <source>
        <dbReference type="ARBA" id="ARBA00022982"/>
    </source>
</evidence>
<dbReference type="InterPro" id="IPR011577">
    <property type="entry name" value="Cyt_b561_bac/Ni-Hgenase"/>
</dbReference>
<feature type="domain" description="Cytochrome b561 bacterial/Ni-hydrogenase" evidence="14">
    <location>
        <begin position="22"/>
        <end position="173"/>
    </location>
</feature>
<keyword evidence="10" id="KW-0408">Iron</keyword>
<dbReference type="GO" id="GO:0005886">
    <property type="term" value="C:plasma membrane"/>
    <property type="evidence" value="ECO:0007669"/>
    <property type="project" value="UniProtKB-SubCell"/>
</dbReference>
<evidence type="ECO:0000313" key="16">
    <source>
        <dbReference type="Proteomes" id="UP000064912"/>
    </source>
</evidence>
<evidence type="ECO:0000256" key="3">
    <source>
        <dbReference type="ARBA" id="ARBA00022448"/>
    </source>
</evidence>
<evidence type="ECO:0000259" key="14">
    <source>
        <dbReference type="Pfam" id="PF01292"/>
    </source>
</evidence>
<feature type="transmembrane region" description="Helical" evidence="13">
    <location>
        <begin position="143"/>
        <end position="163"/>
    </location>
</feature>
<dbReference type="Pfam" id="PF01292">
    <property type="entry name" value="Ni_hydr_CYTB"/>
    <property type="match status" value="1"/>
</dbReference>